<feature type="compositionally biased region" description="Basic and acidic residues" evidence="1">
    <location>
        <begin position="46"/>
        <end position="55"/>
    </location>
</feature>
<name>A0ABY7FIX1_MYAAR</name>
<dbReference type="Proteomes" id="UP001164746">
    <property type="component" value="Chromosome 11"/>
</dbReference>
<evidence type="ECO:0000256" key="1">
    <source>
        <dbReference type="SAM" id="MobiDB-lite"/>
    </source>
</evidence>
<proteinExistence type="predicted"/>
<feature type="region of interest" description="Disordered" evidence="1">
    <location>
        <begin position="37"/>
        <end position="73"/>
    </location>
</feature>
<evidence type="ECO:0000313" key="2">
    <source>
        <dbReference type="EMBL" id="WAR19196.1"/>
    </source>
</evidence>
<evidence type="ECO:0000313" key="3">
    <source>
        <dbReference type="Proteomes" id="UP001164746"/>
    </source>
</evidence>
<feature type="compositionally biased region" description="Basic residues" evidence="1">
    <location>
        <begin position="56"/>
        <end position="73"/>
    </location>
</feature>
<dbReference type="EMBL" id="CP111022">
    <property type="protein sequence ID" value="WAR19196.1"/>
    <property type="molecule type" value="Genomic_DNA"/>
</dbReference>
<sequence>MDTFNRRPWRNAMMGDGLKYWVARGCDANGSVLQRKPEDSFMSGRCGHEETDIGGHRHGQPRQLPKKVMSKVH</sequence>
<reference evidence="2" key="1">
    <citation type="submission" date="2022-11" db="EMBL/GenBank/DDBJ databases">
        <title>Centuries of genome instability and evolution in soft-shell clam transmissible cancer (bioRxiv).</title>
        <authorList>
            <person name="Hart S.F.M."/>
            <person name="Yonemitsu M.A."/>
            <person name="Giersch R.M."/>
            <person name="Beal B.F."/>
            <person name="Arriagada G."/>
            <person name="Davis B.W."/>
            <person name="Ostrander E.A."/>
            <person name="Goff S.P."/>
            <person name="Metzger M.J."/>
        </authorList>
    </citation>
    <scope>NUCLEOTIDE SEQUENCE</scope>
    <source>
        <strain evidence="2">MELC-2E11</strain>
        <tissue evidence="2">Siphon/mantle</tissue>
    </source>
</reference>
<keyword evidence="3" id="KW-1185">Reference proteome</keyword>
<accession>A0ABY7FIX1</accession>
<gene>
    <name evidence="2" type="ORF">MAR_001034</name>
</gene>
<organism evidence="2 3">
    <name type="scientific">Mya arenaria</name>
    <name type="common">Soft-shell clam</name>
    <dbReference type="NCBI Taxonomy" id="6604"/>
    <lineage>
        <taxon>Eukaryota</taxon>
        <taxon>Metazoa</taxon>
        <taxon>Spiralia</taxon>
        <taxon>Lophotrochozoa</taxon>
        <taxon>Mollusca</taxon>
        <taxon>Bivalvia</taxon>
        <taxon>Autobranchia</taxon>
        <taxon>Heteroconchia</taxon>
        <taxon>Euheterodonta</taxon>
        <taxon>Imparidentia</taxon>
        <taxon>Neoheterodontei</taxon>
        <taxon>Myida</taxon>
        <taxon>Myoidea</taxon>
        <taxon>Myidae</taxon>
        <taxon>Mya</taxon>
    </lineage>
</organism>
<protein>
    <submittedName>
        <fullName evidence="2">Uncharacterized protein</fullName>
    </submittedName>
</protein>